<evidence type="ECO:0000259" key="3">
    <source>
        <dbReference type="SMART" id="SM01010"/>
    </source>
</evidence>
<protein>
    <submittedName>
        <fullName evidence="4">Galactose metabolism-related protein</fullName>
    </submittedName>
</protein>
<evidence type="ECO:0000313" key="4">
    <source>
        <dbReference type="EMBL" id="KAL0578703.1"/>
    </source>
</evidence>
<sequence>MGNTASQQQNSHSNTNALRRFSSPRHHHSPKSSSTSSRRASVPITSSHDGQDGKDSRKSRDKDRDREGRERDGKHHVHRSLRVKKKSLELPDLAPLELNPYQHQPTSIASSRASFAGGKSPSIPIPLQQDSSASHRHKTSITAVDYYQPTQPQTYQSSSTTKNQQQYAQPVSIATPRPPYPSPAPSPSLFPPSSVTPTSNGTTPFSSRDPSSIFTPGDGDVTVTGISSETDITAIQEAKYVVVESSQFNPLVGDPAEELQAPVIPLPLPVLPLPEPLPTSIPDKPSNSDSQEEIMVKISWHGGGSDVFLARQGDEKYMNKVRMEREGSTNTFSTSLPLAPGTHHIRFFVDEQWRVADDLPATVDDLGGLANYVAVGPGFAYKTLPGSPTTLSQPTSTTASVILPATPRQRAEMHSQREKEKQTRKPVVTHGYSFWDQPDDDDDDGEGGGRGAAEARRVPSPPHAKAVSPGPGPSRQGTLAAYEPQWTNEIPLELIEAAAEEEAYLAHQEAHSHHHSYSYHSQRNSRKTTHQIHGFMPLPNIPPAPRLPRILEKLILNQQSAAQAGIRPAPPTGGTSAPLAGASLASPGRMQVGIPTYSRDRERDRGDRDRERERVRSPFRDKDRRERERDKRSLGMTPTPTPTYQDEREREGRPLPVTTASGTDVSAQREREGGRDREREREREREGRPLSPLSRGDRDRDRERDRDRDRETGRHPHVVDNRTIADDSSVLPVPSHVVIHHLCTSAIKNGVLGVGGTTRYKQKYMTTVFYKPT</sequence>
<dbReference type="EMBL" id="JBAHYK010000088">
    <property type="protein sequence ID" value="KAL0578703.1"/>
    <property type="molecule type" value="Genomic_DNA"/>
</dbReference>
<name>A0ABR3FTA7_9AGAR</name>
<feature type="compositionally biased region" description="Low complexity" evidence="2">
    <location>
        <begin position="387"/>
        <end position="398"/>
    </location>
</feature>
<feature type="compositionally biased region" description="Basic and acidic residues" evidence="2">
    <location>
        <begin position="49"/>
        <end position="73"/>
    </location>
</feature>
<feature type="compositionally biased region" description="Basic residues" evidence="2">
    <location>
        <begin position="512"/>
        <end position="530"/>
    </location>
</feature>
<dbReference type="InterPro" id="IPR014756">
    <property type="entry name" value="Ig_E-set"/>
</dbReference>
<accession>A0ABR3FTA7</accession>
<dbReference type="Proteomes" id="UP001465976">
    <property type="component" value="Unassembled WGS sequence"/>
</dbReference>
<feature type="compositionally biased region" description="Polar residues" evidence="2">
    <location>
        <begin position="200"/>
        <end position="214"/>
    </location>
</feature>
<dbReference type="InterPro" id="IPR006828">
    <property type="entry name" value="ASC_dom"/>
</dbReference>
<comment type="caution">
    <text evidence="4">The sequence shown here is derived from an EMBL/GenBank/DDBJ whole genome shotgun (WGS) entry which is preliminary data.</text>
</comment>
<feature type="compositionally biased region" description="Basic and acidic residues" evidence="2">
    <location>
        <begin position="409"/>
        <end position="423"/>
    </location>
</feature>
<feature type="region of interest" description="Disordered" evidence="2">
    <location>
        <begin position="562"/>
        <end position="719"/>
    </location>
</feature>
<dbReference type="Pfam" id="PF04739">
    <property type="entry name" value="AMPKBI"/>
    <property type="match status" value="1"/>
</dbReference>
<dbReference type="SUPFAM" id="SSF81296">
    <property type="entry name" value="E set domains"/>
    <property type="match status" value="1"/>
</dbReference>
<feature type="compositionally biased region" description="Basic and acidic residues" evidence="2">
    <location>
        <begin position="695"/>
        <end position="719"/>
    </location>
</feature>
<dbReference type="Pfam" id="PF16561">
    <property type="entry name" value="AMPK1_CBM"/>
    <property type="match status" value="1"/>
</dbReference>
<dbReference type="Gene3D" id="2.60.40.10">
    <property type="entry name" value="Immunoglobulins"/>
    <property type="match status" value="1"/>
</dbReference>
<dbReference type="PANTHER" id="PTHR10343">
    <property type="entry name" value="5'-AMP-ACTIVATED PROTEIN KINASE , BETA SUBUNIT"/>
    <property type="match status" value="1"/>
</dbReference>
<keyword evidence="5" id="KW-1185">Reference proteome</keyword>
<feature type="compositionally biased region" description="Polar residues" evidence="2">
    <location>
        <begin position="101"/>
        <end position="113"/>
    </location>
</feature>
<feature type="compositionally biased region" description="Low complexity" evidence="2">
    <location>
        <begin position="31"/>
        <end position="43"/>
    </location>
</feature>
<dbReference type="Gene3D" id="6.20.250.60">
    <property type="match status" value="1"/>
</dbReference>
<feature type="region of interest" description="Disordered" evidence="2">
    <location>
        <begin position="1"/>
        <end position="216"/>
    </location>
</feature>
<reference evidence="4 5" key="1">
    <citation type="submission" date="2024-02" db="EMBL/GenBank/DDBJ databases">
        <title>A draft genome for the cacao thread blight pathogen Marasmius crinis-equi.</title>
        <authorList>
            <person name="Cohen S.P."/>
            <person name="Baruah I.K."/>
            <person name="Amoako-Attah I."/>
            <person name="Bukari Y."/>
            <person name="Meinhardt L.W."/>
            <person name="Bailey B.A."/>
        </authorList>
    </citation>
    <scope>NUCLEOTIDE SEQUENCE [LARGE SCALE GENOMIC DNA]</scope>
    <source>
        <strain evidence="4 5">GH-76</strain>
    </source>
</reference>
<proteinExistence type="inferred from homology"/>
<feature type="compositionally biased region" description="Basic residues" evidence="2">
    <location>
        <begin position="74"/>
        <end position="85"/>
    </location>
</feature>
<dbReference type="CDD" id="cd02859">
    <property type="entry name" value="E_set_AMPKbeta_like_N"/>
    <property type="match status" value="1"/>
</dbReference>
<dbReference type="SUPFAM" id="SSF160219">
    <property type="entry name" value="AMPKBI-like"/>
    <property type="match status" value="1"/>
</dbReference>
<feature type="compositionally biased region" description="Pro residues" evidence="2">
    <location>
        <begin position="176"/>
        <end position="190"/>
    </location>
</feature>
<feature type="region of interest" description="Disordered" evidence="2">
    <location>
        <begin position="387"/>
        <end position="479"/>
    </location>
</feature>
<gene>
    <name evidence="4" type="primary">GAL83_2</name>
    <name evidence="4" type="ORF">V5O48_003323</name>
</gene>
<feature type="domain" description="Association with the SNF1 complex (ASC)" evidence="3">
    <location>
        <begin position="468"/>
        <end position="773"/>
    </location>
</feature>
<feature type="compositionally biased region" description="Low complexity" evidence="2">
    <location>
        <begin position="146"/>
        <end position="161"/>
    </location>
</feature>
<dbReference type="InterPro" id="IPR032640">
    <property type="entry name" value="AMPK1_CBM"/>
</dbReference>
<dbReference type="InterPro" id="IPR050827">
    <property type="entry name" value="CRP1_MDG1_kinase"/>
</dbReference>
<feature type="compositionally biased region" description="Low complexity" evidence="2">
    <location>
        <begin position="572"/>
        <end position="588"/>
    </location>
</feature>
<dbReference type="PANTHER" id="PTHR10343:SF84">
    <property type="entry name" value="5'-AMP-ACTIVATED PROTEIN KINASE SUBUNIT BETA-1"/>
    <property type="match status" value="1"/>
</dbReference>
<feature type="region of interest" description="Disordered" evidence="2">
    <location>
        <begin position="505"/>
        <end position="541"/>
    </location>
</feature>
<evidence type="ECO:0000256" key="2">
    <source>
        <dbReference type="SAM" id="MobiDB-lite"/>
    </source>
</evidence>
<dbReference type="SMART" id="SM01010">
    <property type="entry name" value="AMPKBI"/>
    <property type="match status" value="1"/>
</dbReference>
<organism evidence="4 5">
    <name type="scientific">Marasmius crinis-equi</name>
    <dbReference type="NCBI Taxonomy" id="585013"/>
    <lineage>
        <taxon>Eukaryota</taxon>
        <taxon>Fungi</taxon>
        <taxon>Dikarya</taxon>
        <taxon>Basidiomycota</taxon>
        <taxon>Agaricomycotina</taxon>
        <taxon>Agaricomycetes</taxon>
        <taxon>Agaricomycetidae</taxon>
        <taxon>Agaricales</taxon>
        <taxon>Marasmiineae</taxon>
        <taxon>Marasmiaceae</taxon>
        <taxon>Marasmius</taxon>
    </lineage>
</organism>
<feature type="compositionally biased region" description="Polar residues" evidence="2">
    <location>
        <begin position="1"/>
        <end position="17"/>
    </location>
</feature>
<evidence type="ECO:0000256" key="1">
    <source>
        <dbReference type="ARBA" id="ARBA00010926"/>
    </source>
</evidence>
<dbReference type="InterPro" id="IPR037256">
    <property type="entry name" value="ASC_dom_sf"/>
</dbReference>
<feature type="compositionally biased region" description="Basic and acidic residues" evidence="2">
    <location>
        <begin position="598"/>
        <end position="633"/>
    </location>
</feature>
<dbReference type="InterPro" id="IPR013783">
    <property type="entry name" value="Ig-like_fold"/>
</dbReference>
<feature type="compositionally biased region" description="Acidic residues" evidence="2">
    <location>
        <begin position="437"/>
        <end position="446"/>
    </location>
</feature>
<comment type="similarity">
    <text evidence="1">Belongs to the 5'-AMP-activated protein kinase beta subunit family.</text>
</comment>
<feature type="compositionally biased region" description="Basic and acidic residues" evidence="2">
    <location>
        <begin position="667"/>
        <end position="688"/>
    </location>
</feature>
<evidence type="ECO:0000313" key="5">
    <source>
        <dbReference type="Proteomes" id="UP001465976"/>
    </source>
</evidence>